<keyword evidence="1 4" id="KW-0808">Transferase</keyword>
<evidence type="ECO:0000256" key="2">
    <source>
        <dbReference type="ARBA" id="ARBA00023180"/>
    </source>
</evidence>
<dbReference type="Proteomes" id="UP000594800">
    <property type="component" value="Chromosome"/>
</dbReference>
<sequence length="300" mass="33686">MSSLVLPDLIIAGAPKSGSTSLFRWLSDHPDVVGSLEKETYFLVDPGSHMHRPDRHVSRGLEGYANLFPTDANDGRVRVEATPAYMVHETARAAVQDMPSKPLVLFILREPVAQIKSSYDYFRNNWHWIPPGMRFDEWVGTTSGPAAFRGNELAGDPMGTANYVHHLRAWRDAVGAERMIVCLFEDMRTNPKAFMRSLAERLGISPSHYDSYHFPIENESYAVRSHALQRVNIALRQRLPKGAVYNAIRTVYRAFNTTPATRLGSEAAARTLKERFAAENAALAQEFDLDLSPWREANAS</sequence>
<evidence type="ECO:0000259" key="3">
    <source>
        <dbReference type="Pfam" id="PF00685"/>
    </source>
</evidence>
<evidence type="ECO:0000313" key="5">
    <source>
        <dbReference type="Proteomes" id="UP000594800"/>
    </source>
</evidence>
<dbReference type="Gene3D" id="3.40.50.300">
    <property type="entry name" value="P-loop containing nucleotide triphosphate hydrolases"/>
    <property type="match status" value="1"/>
</dbReference>
<accession>A0A7S9QEG7</accession>
<dbReference type="GO" id="GO:0008146">
    <property type="term" value="F:sulfotransferase activity"/>
    <property type="evidence" value="ECO:0007669"/>
    <property type="project" value="InterPro"/>
</dbReference>
<dbReference type="KEGG" id="poz:I0K15_09600"/>
<dbReference type="AlphaFoldDB" id="A0A7S9QEG7"/>
<evidence type="ECO:0000313" key="4">
    <source>
        <dbReference type="EMBL" id="QPH55955.1"/>
    </source>
</evidence>
<dbReference type="RefSeq" id="WP_196105217.1">
    <property type="nucleotide sequence ID" value="NZ_CP064942.1"/>
</dbReference>
<dbReference type="SUPFAM" id="SSF52540">
    <property type="entry name" value="P-loop containing nucleoside triphosphate hydrolases"/>
    <property type="match status" value="1"/>
</dbReference>
<dbReference type="InterPro" id="IPR037359">
    <property type="entry name" value="NST/OST"/>
</dbReference>
<dbReference type="PANTHER" id="PTHR10605">
    <property type="entry name" value="HEPARAN SULFATE SULFOTRANSFERASE"/>
    <property type="match status" value="1"/>
</dbReference>
<dbReference type="Pfam" id="PF00685">
    <property type="entry name" value="Sulfotransfer_1"/>
    <property type="match status" value="1"/>
</dbReference>
<keyword evidence="2" id="KW-0325">Glycoprotein</keyword>
<dbReference type="EMBL" id="CP064942">
    <property type="protein sequence ID" value="QPH55955.1"/>
    <property type="molecule type" value="Genomic_DNA"/>
</dbReference>
<dbReference type="InterPro" id="IPR000863">
    <property type="entry name" value="Sulfotransferase_dom"/>
</dbReference>
<evidence type="ECO:0000256" key="1">
    <source>
        <dbReference type="ARBA" id="ARBA00022679"/>
    </source>
</evidence>
<proteinExistence type="predicted"/>
<protein>
    <submittedName>
        <fullName evidence="4">Sulfotransferase</fullName>
    </submittedName>
</protein>
<dbReference type="InterPro" id="IPR027417">
    <property type="entry name" value="P-loop_NTPase"/>
</dbReference>
<organism evidence="4 5">
    <name type="scientific">Pontivivens ytuae</name>
    <dbReference type="NCBI Taxonomy" id="2789856"/>
    <lineage>
        <taxon>Bacteria</taxon>
        <taxon>Pseudomonadati</taxon>
        <taxon>Pseudomonadota</taxon>
        <taxon>Alphaproteobacteria</taxon>
        <taxon>Rhodobacterales</taxon>
        <taxon>Paracoccaceae</taxon>
        <taxon>Pontivivens</taxon>
    </lineage>
</organism>
<gene>
    <name evidence="4" type="ORF">I0K15_09600</name>
</gene>
<reference evidence="4 5" key="1">
    <citation type="submission" date="2020-11" db="EMBL/GenBank/DDBJ databases">
        <title>Description of Pontivivens ytuae sp. nov. isolated from deep sea sediment of Mariana Trench.</title>
        <authorList>
            <person name="Wang Z."/>
            <person name="Sun Q.-L."/>
            <person name="Xu X.-D."/>
            <person name="Tang Y.-Z."/>
            <person name="Zhang J."/>
        </authorList>
    </citation>
    <scope>NUCLEOTIDE SEQUENCE [LARGE SCALE GENOMIC DNA]</scope>
    <source>
        <strain evidence="4 5">MT2928</strain>
    </source>
</reference>
<name>A0A7S9QEG7_9RHOB</name>
<feature type="domain" description="Sulfotransferase" evidence="3">
    <location>
        <begin position="7"/>
        <end position="206"/>
    </location>
</feature>
<dbReference type="PANTHER" id="PTHR10605:SF56">
    <property type="entry name" value="BIFUNCTIONAL HEPARAN SULFATE N-DEACETYLASE_N-SULFOTRANSFERASE"/>
    <property type="match status" value="1"/>
</dbReference>
<keyword evidence="5" id="KW-1185">Reference proteome</keyword>